<dbReference type="AlphaFoldDB" id="A0A939DHG1"/>
<dbReference type="RefSeq" id="WP_206561769.1">
    <property type="nucleotide sequence ID" value="NZ_JAFKCZ010000014.1"/>
</dbReference>
<evidence type="ECO:0000313" key="2">
    <source>
        <dbReference type="EMBL" id="MBN7798319.1"/>
    </source>
</evidence>
<dbReference type="PANTHER" id="PTHR43792">
    <property type="entry name" value="GNAT FAMILY, PUTATIVE (AFU_ORTHOLOGUE AFUA_3G00765)-RELATED-RELATED"/>
    <property type="match status" value="1"/>
</dbReference>
<dbReference type="PROSITE" id="PS51186">
    <property type="entry name" value="GNAT"/>
    <property type="match status" value="1"/>
</dbReference>
<dbReference type="Gene3D" id="3.40.630.30">
    <property type="match status" value="1"/>
</dbReference>
<organism evidence="2 3">
    <name type="scientific">Parahaliea mediterranea</name>
    <dbReference type="NCBI Taxonomy" id="651086"/>
    <lineage>
        <taxon>Bacteria</taxon>
        <taxon>Pseudomonadati</taxon>
        <taxon>Pseudomonadota</taxon>
        <taxon>Gammaproteobacteria</taxon>
        <taxon>Cellvibrionales</taxon>
        <taxon>Halieaceae</taxon>
        <taxon>Parahaliea</taxon>
    </lineage>
</organism>
<proteinExistence type="predicted"/>
<dbReference type="PANTHER" id="PTHR43792:SF1">
    <property type="entry name" value="N-ACETYLTRANSFERASE DOMAIN-CONTAINING PROTEIN"/>
    <property type="match status" value="1"/>
</dbReference>
<dbReference type="SUPFAM" id="SSF55729">
    <property type="entry name" value="Acyl-CoA N-acyltransferases (Nat)"/>
    <property type="match status" value="1"/>
</dbReference>
<name>A0A939DHG1_9GAMM</name>
<dbReference type="InterPro" id="IPR000182">
    <property type="entry name" value="GNAT_dom"/>
</dbReference>
<dbReference type="InterPro" id="IPR051531">
    <property type="entry name" value="N-acetyltransferase"/>
</dbReference>
<evidence type="ECO:0000259" key="1">
    <source>
        <dbReference type="PROSITE" id="PS51186"/>
    </source>
</evidence>
<protein>
    <submittedName>
        <fullName evidence="2">GNAT family N-acetyltransferase</fullName>
    </submittedName>
</protein>
<reference evidence="2" key="1">
    <citation type="submission" date="2021-02" db="EMBL/GenBank/DDBJ databases">
        <title>PHA producing bacteria isolated from coastal sediment in Guangdong, Shenzhen.</title>
        <authorList>
            <person name="Zheng W."/>
            <person name="Yu S."/>
            <person name="Huang Y."/>
        </authorList>
    </citation>
    <scope>NUCLEOTIDE SEQUENCE</scope>
    <source>
        <strain evidence="2">TN14-10</strain>
    </source>
</reference>
<evidence type="ECO:0000313" key="3">
    <source>
        <dbReference type="Proteomes" id="UP000664303"/>
    </source>
</evidence>
<dbReference type="Pfam" id="PF13302">
    <property type="entry name" value="Acetyltransf_3"/>
    <property type="match status" value="1"/>
</dbReference>
<dbReference type="GO" id="GO:0016747">
    <property type="term" value="F:acyltransferase activity, transferring groups other than amino-acyl groups"/>
    <property type="evidence" value="ECO:0007669"/>
    <property type="project" value="InterPro"/>
</dbReference>
<comment type="caution">
    <text evidence="2">The sequence shown here is derived from an EMBL/GenBank/DDBJ whole genome shotgun (WGS) entry which is preliminary data.</text>
</comment>
<feature type="domain" description="N-acetyltransferase" evidence="1">
    <location>
        <begin position="9"/>
        <end position="177"/>
    </location>
</feature>
<dbReference type="Proteomes" id="UP000664303">
    <property type="component" value="Unassembled WGS sequence"/>
</dbReference>
<dbReference type="InterPro" id="IPR016181">
    <property type="entry name" value="Acyl_CoA_acyltransferase"/>
</dbReference>
<keyword evidence="3" id="KW-1185">Reference proteome</keyword>
<dbReference type="EMBL" id="JAFKCZ010000014">
    <property type="protein sequence ID" value="MBN7798319.1"/>
    <property type="molecule type" value="Genomic_DNA"/>
</dbReference>
<gene>
    <name evidence="2" type="ORF">JYP50_17060</name>
</gene>
<accession>A0A939DHG1</accession>
<sequence>MNNLNTARLILREWKQEDFVPFYRLNSDPEVMAFFPSILSRGESDELAGEIQRRISENGWGFWAVEEKDSGRFVGFVGLNQPKIALPFTPCVEIGWRLGREYWGRGYATEAACRSLEYAFVQLGLDEVVAFTAALNKRSESVMRRLGMDNTSRNFSHPAVPADSALCEHVLYKISRKQWGARRA</sequence>